<sequence>MAILCCLLVCSFFKTNSHLLQSHPSEDMPRGSLEINIVSSISMTQTKLE</sequence>
<organism evidence="2">
    <name type="scientific">Arundo donax</name>
    <name type="common">Giant reed</name>
    <name type="synonym">Donax arundinaceus</name>
    <dbReference type="NCBI Taxonomy" id="35708"/>
    <lineage>
        <taxon>Eukaryota</taxon>
        <taxon>Viridiplantae</taxon>
        <taxon>Streptophyta</taxon>
        <taxon>Embryophyta</taxon>
        <taxon>Tracheophyta</taxon>
        <taxon>Spermatophyta</taxon>
        <taxon>Magnoliopsida</taxon>
        <taxon>Liliopsida</taxon>
        <taxon>Poales</taxon>
        <taxon>Poaceae</taxon>
        <taxon>PACMAD clade</taxon>
        <taxon>Arundinoideae</taxon>
        <taxon>Arundineae</taxon>
        <taxon>Arundo</taxon>
    </lineage>
</organism>
<proteinExistence type="predicted"/>
<feature type="chain" id="PRO_5002045648" evidence="1">
    <location>
        <begin position="18"/>
        <end position="49"/>
    </location>
</feature>
<feature type="signal peptide" evidence="1">
    <location>
        <begin position="1"/>
        <end position="17"/>
    </location>
</feature>
<evidence type="ECO:0000313" key="2">
    <source>
        <dbReference type="EMBL" id="JAE07500.1"/>
    </source>
</evidence>
<reference evidence="2" key="1">
    <citation type="submission" date="2014-09" db="EMBL/GenBank/DDBJ databases">
        <authorList>
            <person name="Magalhaes I.L.F."/>
            <person name="Oliveira U."/>
            <person name="Santos F.R."/>
            <person name="Vidigal T.H.D.A."/>
            <person name="Brescovit A.D."/>
            <person name="Santos A.J."/>
        </authorList>
    </citation>
    <scope>NUCLEOTIDE SEQUENCE</scope>
    <source>
        <tissue evidence="2">Shoot tissue taken approximately 20 cm above the soil surface</tissue>
    </source>
</reference>
<dbReference type="AlphaFoldDB" id="A0A0A9F395"/>
<keyword evidence="1" id="KW-0732">Signal</keyword>
<accession>A0A0A9F395</accession>
<dbReference type="EMBL" id="GBRH01190396">
    <property type="protein sequence ID" value="JAE07500.1"/>
    <property type="molecule type" value="Transcribed_RNA"/>
</dbReference>
<protein>
    <submittedName>
        <fullName evidence="2">Uncharacterized protein</fullName>
    </submittedName>
</protein>
<evidence type="ECO:0000256" key="1">
    <source>
        <dbReference type="SAM" id="SignalP"/>
    </source>
</evidence>
<name>A0A0A9F395_ARUDO</name>
<reference evidence="2" key="2">
    <citation type="journal article" date="2015" name="Data Brief">
        <title>Shoot transcriptome of the giant reed, Arundo donax.</title>
        <authorList>
            <person name="Barrero R.A."/>
            <person name="Guerrero F.D."/>
            <person name="Moolhuijzen P."/>
            <person name="Goolsby J.A."/>
            <person name="Tidwell J."/>
            <person name="Bellgard S.E."/>
            <person name="Bellgard M.I."/>
        </authorList>
    </citation>
    <scope>NUCLEOTIDE SEQUENCE</scope>
    <source>
        <tissue evidence="2">Shoot tissue taken approximately 20 cm above the soil surface</tissue>
    </source>
</reference>